<dbReference type="Gene3D" id="1.10.260.40">
    <property type="entry name" value="lambda repressor-like DNA-binding domains"/>
    <property type="match status" value="1"/>
</dbReference>
<evidence type="ECO:0000313" key="2">
    <source>
        <dbReference type="Proteomes" id="UP000269154"/>
    </source>
</evidence>
<reference evidence="1 2" key="1">
    <citation type="journal article" date="2018" name="ACS Chem. Biol.">
        <title>Ketoreductase domain dysfunction expands chemodiversity: malyngamide biosynthesis in the cyanobacterium Okeania hirsuta.</title>
        <authorList>
            <person name="Moss N.A."/>
            <person name="Leao T."/>
            <person name="Rankin M."/>
            <person name="McCullough T.M."/>
            <person name="Qu P."/>
            <person name="Korobeynikov A."/>
            <person name="Smith J.L."/>
            <person name="Gerwick L."/>
            <person name="Gerwick W.H."/>
        </authorList>
    </citation>
    <scope>NUCLEOTIDE SEQUENCE [LARGE SCALE GENOMIC DNA]</scope>
    <source>
        <strain evidence="1 2">PAB10Feb10-1</strain>
    </source>
</reference>
<evidence type="ECO:0008006" key="3">
    <source>
        <dbReference type="Google" id="ProtNLM"/>
    </source>
</evidence>
<sequence>MPKTIFNLARIQVSDYNPVQLLFELQEKLEGFNRDDFAELMGVQPQTVRQWCSKHGNPNLQARQLAGEIKVRLQRDRIL</sequence>
<protein>
    <recommendedName>
        <fullName evidence="3">XRE family transcriptional regulator</fullName>
    </recommendedName>
</protein>
<dbReference type="Proteomes" id="UP000269154">
    <property type="component" value="Unassembled WGS sequence"/>
</dbReference>
<dbReference type="EMBL" id="RCBY01000046">
    <property type="protein sequence ID" value="RQH45434.1"/>
    <property type="molecule type" value="Genomic_DNA"/>
</dbReference>
<proteinExistence type="predicted"/>
<dbReference type="AlphaFoldDB" id="A0A3N6QMA4"/>
<comment type="caution">
    <text evidence="1">The sequence shown here is derived from an EMBL/GenBank/DDBJ whole genome shotgun (WGS) entry which is preliminary data.</text>
</comment>
<name>A0A3N6QMA4_9CYAN</name>
<dbReference type="OrthoDB" id="470199at2"/>
<dbReference type="RefSeq" id="WP_124143329.1">
    <property type="nucleotide sequence ID" value="NZ_CAWOKI010000332.1"/>
</dbReference>
<organism evidence="1 2">
    <name type="scientific">Okeania hirsuta</name>
    <dbReference type="NCBI Taxonomy" id="1458930"/>
    <lineage>
        <taxon>Bacteria</taxon>
        <taxon>Bacillati</taxon>
        <taxon>Cyanobacteriota</taxon>
        <taxon>Cyanophyceae</taxon>
        <taxon>Oscillatoriophycideae</taxon>
        <taxon>Oscillatoriales</taxon>
        <taxon>Microcoleaceae</taxon>
        <taxon>Okeania</taxon>
    </lineage>
</organism>
<dbReference type="GO" id="GO:0003677">
    <property type="term" value="F:DNA binding"/>
    <property type="evidence" value="ECO:0007669"/>
    <property type="project" value="InterPro"/>
</dbReference>
<accession>A0A3N6QMA4</accession>
<evidence type="ECO:0000313" key="1">
    <source>
        <dbReference type="EMBL" id="RQH45434.1"/>
    </source>
</evidence>
<gene>
    <name evidence="1" type="ORF">D5R40_10600</name>
</gene>
<keyword evidence="2" id="KW-1185">Reference proteome</keyword>
<dbReference type="InterPro" id="IPR010982">
    <property type="entry name" value="Lambda_DNA-bd_dom_sf"/>
</dbReference>